<feature type="modified residue" description="N6-(pyridoxal phosphate)lysine" evidence="5 6">
    <location>
        <position position="51"/>
    </location>
</feature>
<name>X5DRG2_9CORY</name>
<evidence type="ECO:0000259" key="9">
    <source>
        <dbReference type="SMART" id="SM01005"/>
    </source>
</evidence>
<dbReference type="eggNOG" id="COG0787">
    <property type="taxonomic scope" value="Bacteria"/>
</dbReference>
<feature type="binding site" evidence="5 7">
    <location>
        <position position="156"/>
    </location>
    <ligand>
        <name>substrate</name>
    </ligand>
</feature>
<dbReference type="InterPro" id="IPR000821">
    <property type="entry name" value="Ala_racemase"/>
</dbReference>
<evidence type="ECO:0000256" key="1">
    <source>
        <dbReference type="ARBA" id="ARBA00001933"/>
    </source>
</evidence>
<dbReference type="Gene3D" id="2.40.37.10">
    <property type="entry name" value="Lyase, Ornithine Decarboxylase, Chain A, domain 1"/>
    <property type="match status" value="1"/>
</dbReference>
<feature type="domain" description="Alanine racemase C-terminal" evidence="9">
    <location>
        <begin position="273"/>
        <end position="404"/>
    </location>
</feature>
<organism evidence="10 11">
    <name type="scientific">Corynebacterium glyciniphilum AJ 3170</name>
    <dbReference type="NCBI Taxonomy" id="1404245"/>
    <lineage>
        <taxon>Bacteria</taxon>
        <taxon>Bacillati</taxon>
        <taxon>Actinomycetota</taxon>
        <taxon>Actinomycetes</taxon>
        <taxon>Mycobacteriales</taxon>
        <taxon>Corynebacteriaceae</taxon>
        <taxon>Corynebacterium</taxon>
    </lineage>
</organism>
<dbReference type="AlphaFoldDB" id="X5DRG2"/>
<dbReference type="Proteomes" id="UP000023703">
    <property type="component" value="Chromosome"/>
</dbReference>
<dbReference type="Pfam" id="PF01168">
    <property type="entry name" value="Ala_racemase_N"/>
    <property type="match status" value="1"/>
</dbReference>
<dbReference type="Pfam" id="PF00842">
    <property type="entry name" value="Ala_racemase_C"/>
    <property type="match status" value="1"/>
</dbReference>
<evidence type="ECO:0000256" key="5">
    <source>
        <dbReference type="HAMAP-Rule" id="MF_01201"/>
    </source>
</evidence>
<feature type="binding site" evidence="5 7">
    <location>
        <position position="342"/>
    </location>
    <ligand>
        <name>substrate</name>
    </ligand>
</feature>
<dbReference type="PANTHER" id="PTHR30511">
    <property type="entry name" value="ALANINE RACEMASE"/>
    <property type="match status" value="1"/>
</dbReference>
<dbReference type="InterPro" id="IPR027417">
    <property type="entry name" value="P-loop_NTPase"/>
</dbReference>
<dbReference type="STRING" id="1404245.CGLY_04020"/>
<feature type="active site" description="Proton acceptor; specific for L-alanine" evidence="5">
    <location>
        <position position="294"/>
    </location>
</feature>
<keyword evidence="11" id="KW-1185">Reference proteome</keyword>
<comment type="pathway">
    <text evidence="5">Amino-acid biosynthesis; D-alanine biosynthesis; D-alanine from L-alanine: step 1/1.</text>
</comment>
<comment type="similarity">
    <text evidence="5">Belongs to the alanine racemase family.</text>
</comment>
<dbReference type="FunFam" id="3.20.20.10:FF:000002">
    <property type="entry name" value="Alanine racemase"/>
    <property type="match status" value="1"/>
</dbReference>
<dbReference type="PANTHER" id="PTHR30511:SF0">
    <property type="entry name" value="ALANINE RACEMASE, CATABOLIC-RELATED"/>
    <property type="match status" value="1"/>
</dbReference>
<dbReference type="SMART" id="SM01005">
    <property type="entry name" value="Ala_racemase_C"/>
    <property type="match status" value="1"/>
</dbReference>
<keyword evidence="2 5" id="KW-0663">Pyridoxal phosphate</keyword>
<sequence length="603" mass="62753">MSERSGRDLCDHHDPRDHALAELVVDLGAIDHNVRTLVRIAAPAGVMAIVKADGYNHGMVDVARTALDAGAVALGVATLGEALALRDAGVTAPVTAWMWLPDPDQEDIAAACTAGVTLGVPSVEHLHAAVAASRSAVAGGSSPLTVGLMADTGLSRSGIEAARWDEAVSLAVAAVRDGVLTVSGVLSHLASADDPASPVTDLQARRFVAAVETCRAMGLDVPVNHIANTPATLSRPDLRHEMVRPGVSVYGVYAVDPTVIPVGESGPVRLREAMTVRARVVTTRVVPAGEGVSYGHLWRAERDTRTAVVAIGYADGVPRNMSGRFGVTVNGVWFPQIGRVCMDQIVIDLGAAGEDGPGASVRPGDWAVIFGTGGRSVEEIATAAGTIAYEVLTLPRGRVRRRVLPTTPAADEGPFTGVFDAASGTVEVSSAESMRALGRELGRQLRAGDVVVLTGALGAGKTTVTQGIATGLGVKGRVQSPTFTIIREHRPGTDGTGRPGMLHMDAYRLLGEGAHGSGPDSGPTRGAVLDALESLDIDADLEDRVLVAEWGRGVVESLAPARWIDIEIDRSGGDGSDGDSDGDSDVGYEDESPRQFHWRWSQG</sequence>
<dbReference type="UniPathway" id="UPA00042">
    <property type="reaction ID" value="UER00497"/>
</dbReference>
<protein>
    <recommendedName>
        <fullName evidence="5">Alanine racemase</fullName>
        <ecNumber evidence="5">5.1.1.1</ecNumber>
    </recommendedName>
</protein>
<dbReference type="SUPFAM" id="SSF51419">
    <property type="entry name" value="PLP-binding barrel"/>
    <property type="match status" value="1"/>
</dbReference>
<dbReference type="Gene3D" id="3.20.20.10">
    <property type="entry name" value="Alanine racemase"/>
    <property type="match status" value="1"/>
</dbReference>
<dbReference type="InterPro" id="IPR003442">
    <property type="entry name" value="T6A_TsaE"/>
</dbReference>
<dbReference type="NCBIfam" id="TIGR00150">
    <property type="entry name" value="T6A_YjeE"/>
    <property type="match status" value="1"/>
</dbReference>
<comment type="cofactor">
    <cofactor evidence="1 5 6">
        <name>pyridoxal 5'-phosphate</name>
        <dbReference type="ChEBI" id="CHEBI:597326"/>
    </cofactor>
</comment>
<comment type="catalytic activity">
    <reaction evidence="5">
        <text>L-alanine = D-alanine</text>
        <dbReference type="Rhea" id="RHEA:20249"/>
        <dbReference type="ChEBI" id="CHEBI:57416"/>
        <dbReference type="ChEBI" id="CHEBI:57972"/>
        <dbReference type="EC" id="5.1.1.1"/>
    </reaction>
</comment>
<dbReference type="NCBIfam" id="TIGR00492">
    <property type="entry name" value="alr"/>
    <property type="match status" value="1"/>
</dbReference>
<feature type="region of interest" description="Disordered" evidence="8">
    <location>
        <begin position="568"/>
        <end position="603"/>
    </location>
</feature>
<dbReference type="GO" id="GO:0030632">
    <property type="term" value="P:D-alanine biosynthetic process"/>
    <property type="evidence" value="ECO:0007669"/>
    <property type="project" value="UniProtKB-UniRule"/>
</dbReference>
<comment type="function">
    <text evidence="5">Catalyzes the interconversion of L-alanine and D-alanine. May also act on other amino acids.</text>
</comment>
<dbReference type="eggNOG" id="COG0802">
    <property type="taxonomic scope" value="Bacteria"/>
</dbReference>
<dbReference type="RefSeq" id="WP_081803763.1">
    <property type="nucleotide sequence ID" value="NZ_CP006842.1"/>
</dbReference>
<dbReference type="GO" id="GO:0009252">
    <property type="term" value="P:peptidoglycan biosynthetic process"/>
    <property type="evidence" value="ECO:0007669"/>
    <property type="project" value="TreeGrafter"/>
</dbReference>
<comment type="function">
    <text evidence="4">Required for the formation of a threonylcarbamoyl group on adenosine at position 37 (t(6)A37) in tRNAs that read codons beginning with adenine. Is involved in the transfer of the threonylcarbamoyl moiety of threonylcarbamoyl-AMP (TC-AMP) to the N6 group of A37, together with TsaD and TsaB. TsaE seems to play an indirect role in the t(6)A biosynthesis pathway, possibly in regulating the core enzymatic function of TsaD.</text>
</comment>
<dbReference type="GO" id="GO:0030170">
    <property type="term" value="F:pyridoxal phosphate binding"/>
    <property type="evidence" value="ECO:0007669"/>
    <property type="project" value="UniProtKB-UniRule"/>
</dbReference>
<evidence type="ECO:0000313" key="11">
    <source>
        <dbReference type="Proteomes" id="UP000023703"/>
    </source>
</evidence>
<evidence type="ECO:0000256" key="8">
    <source>
        <dbReference type="SAM" id="MobiDB-lite"/>
    </source>
</evidence>
<dbReference type="InterPro" id="IPR011079">
    <property type="entry name" value="Ala_racemase_C"/>
</dbReference>
<dbReference type="OrthoDB" id="9813814at2"/>
<dbReference type="InterPro" id="IPR029066">
    <property type="entry name" value="PLP-binding_barrel"/>
</dbReference>
<evidence type="ECO:0000256" key="3">
    <source>
        <dbReference type="ARBA" id="ARBA00023235"/>
    </source>
</evidence>
<evidence type="ECO:0000256" key="7">
    <source>
        <dbReference type="PIRSR" id="PIRSR600821-52"/>
    </source>
</evidence>
<evidence type="ECO:0000313" key="10">
    <source>
        <dbReference type="EMBL" id="AHW63252.1"/>
    </source>
</evidence>
<proteinExistence type="inferred from homology"/>
<feature type="active site" description="Proton acceptor; specific for D-alanine" evidence="5">
    <location>
        <position position="51"/>
    </location>
</feature>
<dbReference type="CDD" id="cd00430">
    <property type="entry name" value="PLPDE_III_AR"/>
    <property type="match status" value="1"/>
</dbReference>
<evidence type="ECO:0000256" key="4">
    <source>
        <dbReference type="ARBA" id="ARBA00024908"/>
    </source>
</evidence>
<dbReference type="PRINTS" id="PR00992">
    <property type="entry name" value="ALARACEMASE"/>
</dbReference>
<dbReference type="EMBL" id="CP006842">
    <property type="protein sequence ID" value="AHW63252.1"/>
    <property type="molecule type" value="Genomic_DNA"/>
</dbReference>
<feature type="compositionally biased region" description="Acidic residues" evidence="8">
    <location>
        <begin position="576"/>
        <end position="590"/>
    </location>
</feature>
<gene>
    <name evidence="10" type="primary">alr</name>
    <name evidence="10" type="ORF">CGLY_04020</name>
</gene>
<evidence type="ECO:0000256" key="2">
    <source>
        <dbReference type="ARBA" id="ARBA00022898"/>
    </source>
</evidence>
<dbReference type="HAMAP" id="MF_01201">
    <property type="entry name" value="Ala_racemase"/>
    <property type="match status" value="1"/>
</dbReference>
<dbReference type="SUPFAM" id="SSF52540">
    <property type="entry name" value="P-loop containing nucleoside triphosphate hydrolases"/>
    <property type="match status" value="1"/>
</dbReference>
<dbReference type="EC" id="5.1.1.1" evidence="5"/>
<dbReference type="Gene3D" id="3.40.50.300">
    <property type="entry name" value="P-loop containing nucleotide triphosphate hydrolases"/>
    <property type="match status" value="1"/>
</dbReference>
<reference evidence="10 11" key="1">
    <citation type="journal article" date="2015" name="Int. J. Syst. Evol. Microbiol.">
        <title>Revisiting Corynebacterium glyciniphilum (ex Kubota et al., 1972) sp. nov., nom. rev., isolated from putrefied banana.</title>
        <authorList>
            <person name="Al-Dilaimi A."/>
            <person name="Bednarz H."/>
            <person name="Lomker A."/>
            <person name="Niehaus K."/>
            <person name="Kalinowski J."/>
            <person name="Ruckert C."/>
        </authorList>
    </citation>
    <scope>NUCLEOTIDE SEQUENCE [LARGE SCALE GENOMIC DNA]</scope>
    <source>
        <strain evidence="10">AJ 3170</strain>
    </source>
</reference>
<dbReference type="KEGG" id="cgy:CGLY_04020"/>
<dbReference type="Pfam" id="PF02367">
    <property type="entry name" value="TsaE"/>
    <property type="match status" value="1"/>
</dbReference>
<accession>X5DRG2</accession>
<keyword evidence="3 5" id="KW-0413">Isomerase</keyword>
<dbReference type="SUPFAM" id="SSF50621">
    <property type="entry name" value="Alanine racemase C-terminal domain-like"/>
    <property type="match status" value="1"/>
</dbReference>
<dbReference type="HOGENOM" id="CLU_028393_0_1_11"/>
<dbReference type="InterPro" id="IPR009006">
    <property type="entry name" value="Ala_racemase/Decarboxylase_C"/>
</dbReference>
<dbReference type="InterPro" id="IPR001608">
    <property type="entry name" value="Ala_racemase_N"/>
</dbReference>
<dbReference type="GO" id="GO:0008784">
    <property type="term" value="F:alanine racemase activity"/>
    <property type="evidence" value="ECO:0007669"/>
    <property type="project" value="UniProtKB-UniRule"/>
</dbReference>
<dbReference type="GO" id="GO:0005829">
    <property type="term" value="C:cytosol"/>
    <property type="evidence" value="ECO:0007669"/>
    <property type="project" value="TreeGrafter"/>
</dbReference>
<evidence type="ECO:0000256" key="6">
    <source>
        <dbReference type="PIRSR" id="PIRSR600821-50"/>
    </source>
</evidence>
<dbReference type="GO" id="GO:0002949">
    <property type="term" value="P:tRNA threonylcarbamoyladenosine modification"/>
    <property type="evidence" value="ECO:0007669"/>
    <property type="project" value="InterPro"/>
</dbReference>